<dbReference type="AlphaFoldDB" id="E9RJ93"/>
<dbReference type="EMBL" id="AB615352">
    <property type="protein sequence ID" value="BAJ77008.1"/>
    <property type="molecule type" value="Genomic_DNA"/>
</dbReference>
<name>E9RJ93_BACNA</name>
<protein>
    <submittedName>
        <fullName evidence="1">Uncharacterized protein</fullName>
    </submittedName>
</protein>
<accession>E9RJ93</accession>
<reference evidence="1" key="2">
    <citation type="submission" date="2011-02" db="EMBL/GenBank/DDBJ databases">
        <title>Host Range of a conjugational plasmid pLS20 originated from Bacillus subtilis (natto).</title>
        <authorList>
            <person name="Itaya M."/>
        </authorList>
    </citation>
    <scope>NUCLEOTIDE SEQUENCE</scope>
    <source>
        <strain evidence="1">IFO 3335</strain>
        <plasmid evidence="1">pLS20</plasmid>
    </source>
</reference>
<proteinExistence type="predicted"/>
<geneLocation type="plasmid" evidence="1">
    <name>pLS20</name>
</geneLocation>
<keyword evidence="1" id="KW-0614">Plasmid</keyword>
<evidence type="ECO:0000313" key="1">
    <source>
        <dbReference type="EMBL" id="BAJ77008.1"/>
    </source>
</evidence>
<sequence length="42" mass="4950">MKCKHCGKTVRMSKEKYNKNQKLCSSCFKLWKKIGRTWGKVG</sequence>
<organism evidence="1">
    <name type="scientific">Bacillus subtilis subsp. natto</name>
    <dbReference type="NCBI Taxonomy" id="86029"/>
    <lineage>
        <taxon>Bacteria</taxon>
        <taxon>Bacillati</taxon>
        <taxon>Bacillota</taxon>
        <taxon>Bacilli</taxon>
        <taxon>Bacillales</taxon>
        <taxon>Bacillaceae</taxon>
        <taxon>Bacillus</taxon>
    </lineage>
</organism>
<reference evidence="1" key="1">
    <citation type="journal article" date="2006" name="Biosci. Biotechnol. Biochem.">
        <title>Conjugational transfer kinetics of pLS20 between Bacillus subtilis in liquid medium.</title>
        <authorList>
            <person name="Itaya M."/>
            <person name="Sakaya N."/>
            <person name="Matsunaga S."/>
            <person name="Fujita K."/>
            <person name="Kaneko S."/>
        </authorList>
    </citation>
    <scope>NUCLEOTIDE SEQUENCE</scope>
    <source>
        <strain evidence="1">IFO 3335</strain>
        <plasmid evidence="1">pLS20</plasmid>
    </source>
</reference>